<dbReference type="InterPro" id="IPR001078">
    <property type="entry name" value="2-oxoacid_DH_actylTfrase"/>
</dbReference>
<dbReference type="SUPFAM" id="SSF52777">
    <property type="entry name" value="CoA-dependent acyltransferases"/>
    <property type="match status" value="1"/>
</dbReference>
<protein>
    <submittedName>
        <fullName evidence="5">Dehydrogenase</fullName>
    </submittedName>
</protein>
<keyword evidence="6" id="KW-1185">Reference proteome</keyword>
<accession>A0A202E4E4</accession>
<evidence type="ECO:0000313" key="5">
    <source>
        <dbReference type="EMBL" id="OVE83155.1"/>
    </source>
</evidence>
<evidence type="ECO:0000256" key="2">
    <source>
        <dbReference type="ARBA" id="ARBA00022679"/>
    </source>
</evidence>
<organism evidence="5 6">
    <name type="scientific">Natronolimnobius baerhuensis</name>
    <dbReference type="NCBI Taxonomy" id="253108"/>
    <lineage>
        <taxon>Archaea</taxon>
        <taxon>Methanobacteriati</taxon>
        <taxon>Methanobacteriota</taxon>
        <taxon>Stenosarchaea group</taxon>
        <taxon>Halobacteria</taxon>
        <taxon>Halobacteriales</taxon>
        <taxon>Natrialbaceae</taxon>
        <taxon>Natronolimnobius</taxon>
    </lineage>
</organism>
<reference evidence="5 6" key="1">
    <citation type="submission" date="2017-02" db="EMBL/GenBank/DDBJ databases">
        <title>Natronthermophilus aegyptiacus gen. nov.,sp. nov., an aerobic, extremely halophilic alkalithermophilic archaeon isolated from the athalassohaline Wadi An Natrun, Egypt.</title>
        <authorList>
            <person name="Zhao B."/>
        </authorList>
    </citation>
    <scope>NUCLEOTIDE SEQUENCE [LARGE SCALE GENOMIC DNA]</scope>
    <source>
        <strain evidence="5 6">CGMCC 1.3597</strain>
    </source>
</reference>
<gene>
    <name evidence="5" type="ORF">B2G88_17245</name>
</gene>
<dbReference type="GO" id="GO:0016407">
    <property type="term" value="F:acetyltransferase activity"/>
    <property type="evidence" value="ECO:0007669"/>
    <property type="project" value="TreeGrafter"/>
</dbReference>
<dbReference type="PANTHER" id="PTHR43178:SF5">
    <property type="entry name" value="LIPOAMIDE ACYLTRANSFERASE COMPONENT OF BRANCHED-CHAIN ALPHA-KETO ACID DEHYDROGENASE COMPLEX, MITOCHONDRIAL"/>
    <property type="match status" value="1"/>
</dbReference>
<dbReference type="RefSeq" id="WP_087715505.1">
    <property type="nucleotide sequence ID" value="NZ_MWPH01000004.1"/>
</dbReference>
<keyword evidence="2" id="KW-0808">Transferase</keyword>
<evidence type="ECO:0000259" key="4">
    <source>
        <dbReference type="Pfam" id="PF00198"/>
    </source>
</evidence>
<evidence type="ECO:0000256" key="3">
    <source>
        <dbReference type="ARBA" id="ARBA00023315"/>
    </source>
</evidence>
<dbReference type="InterPro" id="IPR023213">
    <property type="entry name" value="CAT-like_dom_sf"/>
</dbReference>
<evidence type="ECO:0000313" key="6">
    <source>
        <dbReference type="Proteomes" id="UP000196084"/>
    </source>
</evidence>
<dbReference type="PANTHER" id="PTHR43178">
    <property type="entry name" value="DIHYDROLIPOAMIDE ACETYLTRANSFERASE COMPONENT OF PYRUVATE DEHYDROGENASE COMPLEX"/>
    <property type="match status" value="1"/>
</dbReference>
<dbReference type="Pfam" id="PF00198">
    <property type="entry name" value="2-oxoacid_dh"/>
    <property type="match status" value="2"/>
</dbReference>
<dbReference type="InterPro" id="IPR050743">
    <property type="entry name" value="2-oxoacid_DH_E2_comp"/>
</dbReference>
<comment type="cofactor">
    <cofactor evidence="1">
        <name>(R)-lipoate</name>
        <dbReference type="ChEBI" id="CHEBI:83088"/>
    </cofactor>
</comment>
<sequence length="262" mass="29253">MTDEGETVEPFPMQRRGTVDYMRVAGRRSVVHGLVEFDVTVPRRQIRERELETGGSLSFTAFLVYCLANVLEDHPEMQSFRDWCGRIVRFDTVDVMVIIETQGSNGPVGVPHVIRTANRRSLRSIHDEIRTAQTDPTEGRQSRLASLGLRLPGPIRRLFWRLPRVSPRHWKRIAGTVAVTSLGMFGTGGGWGISPTTYPLQMTVGGIERKPSLVDGEIEPRELLCLTVTVDHDVVDGAPAARFVQRLKERVEAGNGIETALE</sequence>
<dbReference type="Proteomes" id="UP000196084">
    <property type="component" value="Unassembled WGS sequence"/>
</dbReference>
<feature type="domain" description="2-oxoacid dehydrogenase acyltransferase catalytic" evidence="4">
    <location>
        <begin position="175"/>
        <end position="253"/>
    </location>
</feature>
<evidence type="ECO:0000256" key="1">
    <source>
        <dbReference type="ARBA" id="ARBA00001938"/>
    </source>
</evidence>
<comment type="caution">
    <text evidence="5">The sequence shown here is derived from an EMBL/GenBank/DDBJ whole genome shotgun (WGS) entry which is preliminary data.</text>
</comment>
<dbReference type="AlphaFoldDB" id="A0A202E4E4"/>
<dbReference type="OrthoDB" id="180296at2157"/>
<proteinExistence type="predicted"/>
<dbReference type="GO" id="GO:0031405">
    <property type="term" value="F:lipoic acid binding"/>
    <property type="evidence" value="ECO:0007669"/>
    <property type="project" value="TreeGrafter"/>
</dbReference>
<feature type="domain" description="2-oxoacid dehydrogenase acyltransferase catalytic" evidence="4">
    <location>
        <begin position="43"/>
        <end position="140"/>
    </location>
</feature>
<dbReference type="GO" id="GO:0005737">
    <property type="term" value="C:cytoplasm"/>
    <property type="evidence" value="ECO:0007669"/>
    <property type="project" value="TreeGrafter"/>
</dbReference>
<name>A0A202E4E4_9EURY</name>
<dbReference type="Gene3D" id="3.30.559.10">
    <property type="entry name" value="Chloramphenicol acetyltransferase-like domain"/>
    <property type="match status" value="1"/>
</dbReference>
<keyword evidence="3" id="KW-0012">Acyltransferase</keyword>
<dbReference type="EMBL" id="MWPH01000004">
    <property type="protein sequence ID" value="OVE83155.1"/>
    <property type="molecule type" value="Genomic_DNA"/>
</dbReference>